<sequence length="421" mass="47400">MLIKYSAVWFLLIILEGTRSSTFPSIMVTDINPDGTLNATYDCSSSREKEYVVSIWGPDIPEKIHSLTIENCESVVLNISLDEEKKKDDFTSLTVRNVEHCEVTAFDVLGRPVTSARTGLPRIGAFLNLSSLRISVPLFNESCDQLLEGVIQFTNVTVEKLMSKTVGLETSQLKRFSLIGVNVKVVEEDALYFKGHSDSILEVESSVFPSIPENFIACNVTNAIFRKNTWGNLGRGSFLLTAGNFDFSGNAVGTVHEYAFNVSSSSISIRNNSFDFLKRNAFRGISGNEDALNNAVLALFDNVVKKTDEAALKMDKNYLNQLQTENPWESCESLSTNITNDTFYENLIENGQRENRPKSSKENGSVIVRFTNNIFLLWLLAFSFLILLFPAAYIFKLYFCRAVDRVFPVEFMHKRLEDNYT</sequence>
<evidence type="ECO:0000256" key="1">
    <source>
        <dbReference type="SAM" id="Phobius"/>
    </source>
</evidence>
<keyword evidence="1" id="KW-0812">Transmembrane</keyword>
<protein>
    <submittedName>
        <fullName evidence="3">Uncharacterized protein</fullName>
    </submittedName>
</protein>
<evidence type="ECO:0000256" key="2">
    <source>
        <dbReference type="SAM" id="SignalP"/>
    </source>
</evidence>
<keyword evidence="1" id="KW-1133">Transmembrane helix</keyword>
<proteinExistence type="predicted"/>
<feature type="signal peptide" evidence="2">
    <location>
        <begin position="1"/>
        <end position="20"/>
    </location>
</feature>
<gene>
    <name evidence="3" type="ORF">PYX00_007941</name>
</gene>
<feature type="chain" id="PRO_5043788988" evidence="2">
    <location>
        <begin position="21"/>
        <end position="421"/>
    </location>
</feature>
<reference evidence="3" key="1">
    <citation type="journal article" date="2024" name="Gigascience">
        <title>Chromosome-level genome of the poultry shaft louse Menopon gallinae provides insight into the host-switching and adaptive evolution of parasitic lice.</title>
        <authorList>
            <person name="Xu Y."/>
            <person name="Ma L."/>
            <person name="Liu S."/>
            <person name="Liang Y."/>
            <person name="Liu Q."/>
            <person name="He Z."/>
            <person name="Tian L."/>
            <person name="Duan Y."/>
            <person name="Cai W."/>
            <person name="Li H."/>
            <person name="Song F."/>
        </authorList>
    </citation>
    <scope>NUCLEOTIDE SEQUENCE</scope>
    <source>
        <strain evidence="3">Cailab_2023a</strain>
    </source>
</reference>
<feature type="transmembrane region" description="Helical" evidence="1">
    <location>
        <begin position="375"/>
        <end position="395"/>
    </location>
</feature>
<comment type="caution">
    <text evidence="3">The sequence shown here is derived from an EMBL/GenBank/DDBJ whole genome shotgun (WGS) entry which is preliminary data.</text>
</comment>
<dbReference type="EMBL" id="JARGDH010000004">
    <property type="protein sequence ID" value="KAL0270575.1"/>
    <property type="molecule type" value="Genomic_DNA"/>
</dbReference>
<evidence type="ECO:0000313" key="3">
    <source>
        <dbReference type="EMBL" id="KAL0270575.1"/>
    </source>
</evidence>
<dbReference type="AlphaFoldDB" id="A0AAW2HKT8"/>
<keyword evidence="2" id="KW-0732">Signal</keyword>
<organism evidence="3">
    <name type="scientific">Menopon gallinae</name>
    <name type="common">poultry shaft louse</name>
    <dbReference type="NCBI Taxonomy" id="328185"/>
    <lineage>
        <taxon>Eukaryota</taxon>
        <taxon>Metazoa</taxon>
        <taxon>Ecdysozoa</taxon>
        <taxon>Arthropoda</taxon>
        <taxon>Hexapoda</taxon>
        <taxon>Insecta</taxon>
        <taxon>Pterygota</taxon>
        <taxon>Neoptera</taxon>
        <taxon>Paraneoptera</taxon>
        <taxon>Psocodea</taxon>
        <taxon>Troctomorpha</taxon>
        <taxon>Phthiraptera</taxon>
        <taxon>Amblycera</taxon>
        <taxon>Menoponidae</taxon>
        <taxon>Menopon</taxon>
    </lineage>
</organism>
<name>A0AAW2HKT8_9NEOP</name>
<keyword evidence="1" id="KW-0472">Membrane</keyword>
<accession>A0AAW2HKT8</accession>